<reference evidence="1 2" key="1">
    <citation type="submission" date="2018-05" db="EMBL/GenBank/DDBJ databases">
        <title>Genomic Encyclopedia of Type Strains, Phase IV (KMG-IV): sequencing the most valuable type-strain genomes for metagenomic binning, comparative biology and taxonomic classification.</title>
        <authorList>
            <person name="Goeker M."/>
        </authorList>
    </citation>
    <scope>NUCLEOTIDE SEQUENCE [LARGE SCALE GENOMIC DNA]</scope>
    <source>
        <strain evidence="1 2">DSM 25134</strain>
    </source>
</reference>
<proteinExistence type="predicted"/>
<dbReference type="OrthoDB" id="9814215at2"/>
<dbReference type="AlphaFoldDB" id="A0A318IXC9"/>
<dbReference type="SUPFAM" id="SSF55331">
    <property type="entry name" value="Tautomerase/MIF"/>
    <property type="match status" value="1"/>
</dbReference>
<dbReference type="RefSeq" id="WP_059286371.1">
    <property type="nucleotide sequence ID" value="NZ_LNQU01000074.1"/>
</dbReference>
<name>A0A318IXC9_9NEIS</name>
<protein>
    <submittedName>
        <fullName evidence="1">5-carboxymethyl-2-hydroxymuconate isomerase</fullName>
    </submittedName>
</protein>
<dbReference type="PANTHER" id="PTHR37950">
    <property type="entry name" value="4-HYDROXYPHENYLACETATE CATABOLISM PROTEIN"/>
    <property type="match status" value="1"/>
</dbReference>
<keyword evidence="2" id="KW-1185">Reference proteome</keyword>
<dbReference type="Proteomes" id="UP000248395">
    <property type="component" value="Unassembled WGS sequence"/>
</dbReference>
<accession>A0A318IXC9</accession>
<comment type="caution">
    <text evidence="1">The sequence shown here is derived from an EMBL/GenBank/DDBJ whole genome shotgun (WGS) entry which is preliminary data.</text>
</comment>
<keyword evidence="1" id="KW-0413">Isomerase</keyword>
<dbReference type="CDD" id="cd00580">
    <property type="entry name" value="CHMI"/>
    <property type="match status" value="1"/>
</dbReference>
<dbReference type="EMBL" id="QJKC01000029">
    <property type="protein sequence ID" value="PXX39854.1"/>
    <property type="molecule type" value="Genomic_DNA"/>
</dbReference>
<dbReference type="InterPro" id="IPR014347">
    <property type="entry name" value="Tautomerase/MIF_sf"/>
</dbReference>
<dbReference type="Gene3D" id="3.30.429.10">
    <property type="entry name" value="Macrophage Migration Inhibitory Factor"/>
    <property type="match status" value="1"/>
</dbReference>
<evidence type="ECO:0000313" key="1">
    <source>
        <dbReference type="EMBL" id="PXX39854.1"/>
    </source>
</evidence>
<gene>
    <name evidence="1" type="ORF">DFR38_1292</name>
</gene>
<dbReference type="Pfam" id="PF02962">
    <property type="entry name" value="CHMI"/>
    <property type="match status" value="1"/>
</dbReference>
<dbReference type="PANTHER" id="PTHR37950:SF1">
    <property type="entry name" value="4-HYDROXYPHENYLACETATE CATABOLISM PROTEIN"/>
    <property type="match status" value="1"/>
</dbReference>
<dbReference type="GO" id="GO:0008704">
    <property type="term" value="F:5-carboxymethyl-2-hydroxymuconate delta-isomerase activity"/>
    <property type="evidence" value="ECO:0007669"/>
    <property type="project" value="InterPro"/>
</dbReference>
<organism evidence="1 2">
    <name type="scientific">Aquitalea magnusonii</name>
    <dbReference type="NCBI Taxonomy" id="332411"/>
    <lineage>
        <taxon>Bacteria</taxon>
        <taxon>Pseudomonadati</taxon>
        <taxon>Pseudomonadota</taxon>
        <taxon>Betaproteobacteria</taxon>
        <taxon>Neisseriales</taxon>
        <taxon>Chromobacteriaceae</taxon>
        <taxon>Aquitalea</taxon>
    </lineage>
</organism>
<dbReference type="InterPro" id="IPR004220">
    <property type="entry name" value="5-COMe_2-OHmuconate_Isoase"/>
</dbReference>
<evidence type="ECO:0000313" key="2">
    <source>
        <dbReference type="Proteomes" id="UP000248395"/>
    </source>
</evidence>
<sequence length="115" mass="12685">MPQVTMQYSSGLQLDVPATLLAINQALLASGQFQAEDIKSRAIRLDQWLTGTEPAMHPFVHLQLHILSGRDLATRQQLSSALLPVLQQYVSGPPGTQLCVEICQIEKESYSKLVL</sequence>